<dbReference type="WBParaSite" id="maker-uti_cns_0046153-snap-gene-0.4-mRNA-1">
    <property type="protein sequence ID" value="maker-uti_cns_0046153-snap-gene-0.4-mRNA-1"/>
    <property type="gene ID" value="maker-uti_cns_0046153-snap-gene-0.4"/>
</dbReference>
<reference evidence="2 3" key="1">
    <citation type="submission" date="2016-11" db="UniProtKB">
        <authorList>
            <consortium name="WormBaseParasite"/>
        </authorList>
    </citation>
    <scope>IDENTIFICATION</scope>
</reference>
<dbReference type="WBParaSite" id="maker-uti_cns_0046152-snap-gene-0.19-mRNA-1">
    <property type="protein sequence ID" value="maker-uti_cns_0046152-snap-gene-0.19-mRNA-1"/>
    <property type="gene ID" value="maker-uti_cns_0046152-snap-gene-0.19"/>
</dbReference>
<name>A0A1I8J6G8_9PLAT</name>
<dbReference type="WBParaSite" id="maker-uti_cns_0045360-snap-gene-0.54-mRNA-1">
    <property type="protein sequence ID" value="maker-uti_cns_0045360-snap-gene-0.54-mRNA-1"/>
    <property type="gene ID" value="maker-uti_cns_0045360-snap-gene-0.54"/>
</dbReference>
<proteinExistence type="predicted"/>
<accession>A0A1I8J6G8</accession>
<dbReference type="Proteomes" id="UP000095280">
    <property type="component" value="Unplaced"/>
</dbReference>
<evidence type="ECO:0000313" key="1">
    <source>
        <dbReference type="Proteomes" id="UP000095280"/>
    </source>
</evidence>
<evidence type="ECO:0000313" key="4">
    <source>
        <dbReference type="WBParaSite" id="maker-uti_cns_0046152-snap-gene-0.19-mRNA-1"/>
    </source>
</evidence>
<dbReference type="AlphaFoldDB" id="A0A1I8J6G8"/>
<evidence type="ECO:0000313" key="3">
    <source>
        <dbReference type="WBParaSite" id="maker-uti_cns_0045360-snap-gene-0.54-mRNA-1"/>
    </source>
</evidence>
<keyword evidence="1" id="KW-1185">Reference proteome</keyword>
<protein>
    <submittedName>
        <fullName evidence="2 3">Uncharacterized protein</fullName>
    </submittedName>
</protein>
<evidence type="ECO:0000313" key="2">
    <source>
        <dbReference type="WBParaSite" id="maker-uti_cns_0000084-snap-gene-1.4-mRNA-1"/>
    </source>
</evidence>
<organism evidence="1 4">
    <name type="scientific">Macrostomum lignano</name>
    <dbReference type="NCBI Taxonomy" id="282301"/>
    <lineage>
        <taxon>Eukaryota</taxon>
        <taxon>Metazoa</taxon>
        <taxon>Spiralia</taxon>
        <taxon>Lophotrochozoa</taxon>
        <taxon>Platyhelminthes</taxon>
        <taxon>Rhabditophora</taxon>
        <taxon>Macrostomorpha</taxon>
        <taxon>Macrostomida</taxon>
        <taxon>Macrostomidae</taxon>
        <taxon>Macrostomum</taxon>
    </lineage>
</organism>
<sequence length="22" mass="2414">MGVNYTGSTGLGLRRRRVLLGH</sequence>
<dbReference type="WBParaSite" id="maker-uti_cns_0000084-snap-gene-1.4-mRNA-1">
    <property type="protein sequence ID" value="maker-uti_cns_0000084-snap-gene-1.4-mRNA-1"/>
    <property type="gene ID" value="maker-uti_cns_0000084-snap-gene-1.4"/>
</dbReference>